<sequence>MTAQRRSLPAKSDIRPRGSLCLLSHIPPEIWEYTFESLIGDNNSADPDVAEQLDISNIRLTCRTFATLARPVAFRHFVFRPFVCQESSDTPHLFLPKGFNVRRSSARLRAWASLDIAPHVRRVSIQPASWDGLYTKEGDGEHLLDAFFRVLPRFSLAVRVDCAGFPCDGYRLGQLNALPRLRHLSVQKCMITADSGQLPSGFLKRVVTLGYNTGYTGDFSSDYHTRTTKWLGVVRRDTMHDIQLALFHMSAATAFLRALSAMGVTQLLTTLIMPGDNELVELLVETLGGASEPSSLRSLSLLVRRGALHRPRLYAGPKRAAGVKLLMLQEYTGSPYFLSQSVFVPHAPTLLQLRLYAPLSPGNDLSAPGYIESTLRDLCLCQSESHIHHIRHIRHIGYSACPALEELYVSASPGEVGARRGREVQRETHAELIQSLLTKPPLLPLPPRLRLLALGFAYYPAERSSVAAWTDTAGVKNHLFAAVATLADLHVKFNSVLDVHWKRKKAGDGDGSGFESSACHCRLGEGMDVYTTPP</sequence>
<dbReference type="Proteomes" id="UP000076532">
    <property type="component" value="Unassembled WGS sequence"/>
</dbReference>
<evidence type="ECO:0008006" key="3">
    <source>
        <dbReference type="Google" id="ProtNLM"/>
    </source>
</evidence>
<organism evidence="1 2">
    <name type="scientific">Athelia psychrophila</name>
    <dbReference type="NCBI Taxonomy" id="1759441"/>
    <lineage>
        <taxon>Eukaryota</taxon>
        <taxon>Fungi</taxon>
        <taxon>Dikarya</taxon>
        <taxon>Basidiomycota</taxon>
        <taxon>Agaricomycotina</taxon>
        <taxon>Agaricomycetes</taxon>
        <taxon>Agaricomycetidae</taxon>
        <taxon>Atheliales</taxon>
        <taxon>Atheliaceae</taxon>
        <taxon>Athelia</taxon>
    </lineage>
</organism>
<evidence type="ECO:0000313" key="2">
    <source>
        <dbReference type="Proteomes" id="UP000076532"/>
    </source>
</evidence>
<protein>
    <recommendedName>
        <fullName evidence="3">F-box domain-containing protein</fullName>
    </recommendedName>
</protein>
<name>A0A166G0C6_9AGAM</name>
<dbReference type="AlphaFoldDB" id="A0A166G0C6"/>
<accession>A0A166G0C6</accession>
<dbReference type="EMBL" id="KV417583">
    <property type="protein sequence ID" value="KZP17342.1"/>
    <property type="molecule type" value="Genomic_DNA"/>
</dbReference>
<evidence type="ECO:0000313" key="1">
    <source>
        <dbReference type="EMBL" id="KZP17342.1"/>
    </source>
</evidence>
<dbReference type="OrthoDB" id="2864564at2759"/>
<reference evidence="1 2" key="1">
    <citation type="journal article" date="2016" name="Mol. Biol. Evol.">
        <title>Comparative Genomics of Early-Diverging Mushroom-Forming Fungi Provides Insights into the Origins of Lignocellulose Decay Capabilities.</title>
        <authorList>
            <person name="Nagy L.G."/>
            <person name="Riley R."/>
            <person name="Tritt A."/>
            <person name="Adam C."/>
            <person name="Daum C."/>
            <person name="Floudas D."/>
            <person name="Sun H."/>
            <person name="Yadav J.S."/>
            <person name="Pangilinan J."/>
            <person name="Larsson K.H."/>
            <person name="Matsuura K."/>
            <person name="Barry K."/>
            <person name="Labutti K."/>
            <person name="Kuo R."/>
            <person name="Ohm R.A."/>
            <person name="Bhattacharya S.S."/>
            <person name="Shirouzu T."/>
            <person name="Yoshinaga Y."/>
            <person name="Martin F.M."/>
            <person name="Grigoriev I.V."/>
            <person name="Hibbett D.S."/>
        </authorList>
    </citation>
    <scope>NUCLEOTIDE SEQUENCE [LARGE SCALE GENOMIC DNA]</scope>
    <source>
        <strain evidence="1 2">CBS 109695</strain>
    </source>
</reference>
<keyword evidence="2" id="KW-1185">Reference proteome</keyword>
<gene>
    <name evidence="1" type="ORF">FIBSPDRAFT_1046868</name>
</gene>
<proteinExistence type="predicted"/>